<keyword evidence="1" id="KW-1133">Transmembrane helix</keyword>
<dbReference type="Proteomes" id="UP001595698">
    <property type="component" value="Unassembled WGS sequence"/>
</dbReference>
<organism evidence="2 3">
    <name type="scientific">Streptosporangium jomthongense</name>
    <dbReference type="NCBI Taxonomy" id="1193683"/>
    <lineage>
        <taxon>Bacteria</taxon>
        <taxon>Bacillati</taxon>
        <taxon>Actinomycetota</taxon>
        <taxon>Actinomycetes</taxon>
        <taxon>Streptosporangiales</taxon>
        <taxon>Streptosporangiaceae</taxon>
        <taxon>Streptosporangium</taxon>
    </lineage>
</organism>
<protein>
    <submittedName>
        <fullName evidence="2">DUF6585 family protein</fullName>
    </submittedName>
</protein>
<dbReference type="RefSeq" id="WP_386189851.1">
    <property type="nucleotide sequence ID" value="NZ_JBHSBC010000012.1"/>
</dbReference>
<keyword evidence="1" id="KW-0812">Transmembrane</keyword>
<accession>A0ABV8F0C1</accession>
<sequence>MPDYPPKIIEIVDETGLGEIVDCFRQSVLAEAGIVVVLTLLGAPGILFGDDVGRVMGAVALGLALLCVPPLWLKARRRLYLCSNGLLLTTGDAVLKRLIAWEDVAYVRKWTTRVYQRGGSQDVERCILMLKNGGKLNLARPPYARDEELTAAIEHYMSEISYPRRAMEIAETGSSTFGPITVTAEGVRDGDRLVRWSEITGLERARVRLRIWTGFGRPAISRQVRTIPDVAVLVALVAEGVERHRLHRQEPSADV</sequence>
<proteinExistence type="predicted"/>
<evidence type="ECO:0000313" key="2">
    <source>
        <dbReference type="EMBL" id="MFC3980928.1"/>
    </source>
</evidence>
<dbReference type="EMBL" id="JBHSBC010000012">
    <property type="protein sequence ID" value="MFC3980928.1"/>
    <property type="molecule type" value="Genomic_DNA"/>
</dbReference>
<evidence type="ECO:0000256" key="1">
    <source>
        <dbReference type="SAM" id="Phobius"/>
    </source>
</evidence>
<reference evidence="3" key="1">
    <citation type="journal article" date="2019" name="Int. J. Syst. Evol. Microbiol.">
        <title>The Global Catalogue of Microorganisms (GCM) 10K type strain sequencing project: providing services to taxonomists for standard genome sequencing and annotation.</title>
        <authorList>
            <consortium name="The Broad Institute Genomics Platform"/>
            <consortium name="The Broad Institute Genome Sequencing Center for Infectious Disease"/>
            <person name="Wu L."/>
            <person name="Ma J."/>
        </authorList>
    </citation>
    <scope>NUCLEOTIDE SEQUENCE [LARGE SCALE GENOMIC DNA]</scope>
    <source>
        <strain evidence="3">TBRC 7912</strain>
    </source>
</reference>
<feature type="transmembrane region" description="Helical" evidence="1">
    <location>
        <begin position="55"/>
        <end position="73"/>
    </location>
</feature>
<dbReference type="InterPro" id="IPR046492">
    <property type="entry name" value="DUF6585"/>
</dbReference>
<feature type="transmembrane region" description="Helical" evidence="1">
    <location>
        <begin position="28"/>
        <end position="49"/>
    </location>
</feature>
<keyword evidence="3" id="KW-1185">Reference proteome</keyword>
<gene>
    <name evidence="2" type="ORF">ACFOYY_12400</name>
</gene>
<keyword evidence="1" id="KW-0472">Membrane</keyword>
<comment type="caution">
    <text evidence="2">The sequence shown here is derived from an EMBL/GenBank/DDBJ whole genome shotgun (WGS) entry which is preliminary data.</text>
</comment>
<dbReference type="Pfam" id="PF20226">
    <property type="entry name" value="DUF6585"/>
    <property type="match status" value="1"/>
</dbReference>
<name>A0ABV8F0C1_9ACTN</name>
<evidence type="ECO:0000313" key="3">
    <source>
        <dbReference type="Proteomes" id="UP001595698"/>
    </source>
</evidence>